<protein>
    <recommendedName>
        <fullName evidence="1">F-box domain-containing protein</fullName>
    </recommendedName>
</protein>
<dbReference type="SMART" id="SM00256">
    <property type="entry name" value="FBOX"/>
    <property type="match status" value="1"/>
</dbReference>
<keyword evidence="3" id="KW-1185">Reference proteome</keyword>
<dbReference type="OrthoDB" id="5904568at2759"/>
<evidence type="ECO:0000259" key="1">
    <source>
        <dbReference type="PROSITE" id="PS50181"/>
    </source>
</evidence>
<dbReference type="InParanoid" id="E3NCI4"/>
<feature type="domain" description="F-box" evidence="1">
    <location>
        <begin position="1"/>
        <end position="48"/>
    </location>
</feature>
<name>E3NCI4_CAERE</name>
<sequence>MQILRFPTLIQKEIFENLDFDELLVLSFLSKRCKQFIQTLQKNRFKKIKTIVYDFGWRDRISITVESVDSEYLLRLYFHRYDKSSLSPMKMFGITQDIR</sequence>
<dbReference type="Proteomes" id="UP000008281">
    <property type="component" value="Unassembled WGS sequence"/>
</dbReference>
<accession>E3NCI4</accession>
<proteinExistence type="predicted"/>
<dbReference type="PROSITE" id="PS50181">
    <property type="entry name" value="FBOX"/>
    <property type="match status" value="1"/>
</dbReference>
<dbReference type="Pfam" id="PF00646">
    <property type="entry name" value="F-box"/>
    <property type="match status" value="1"/>
</dbReference>
<evidence type="ECO:0000313" key="2">
    <source>
        <dbReference type="EMBL" id="EFO92805.1"/>
    </source>
</evidence>
<dbReference type="HOGENOM" id="CLU_155423_0_0_1"/>
<organism evidence="3">
    <name type="scientific">Caenorhabditis remanei</name>
    <name type="common">Caenorhabditis vulgaris</name>
    <dbReference type="NCBI Taxonomy" id="31234"/>
    <lineage>
        <taxon>Eukaryota</taxon>
        <taxon>Metazoa</taxon>
        <taxon>Ecdysozoa</taxon>
        <taxon>Nematoda</taxon>
        <taxon>Chromadorea</taxon>
        <taxon>Rhabditida</taxon>
        <taxon>Rhabditina</taxon>
        <taxon>Rhabditomorpha</taxon>
        <taxon>Rhabditoidea</taxon>
        <taxon>Rhabditidae</taxon>
        <taxon>Peloderinae</taxon>
        <taxon>Caenorhabditis</taxon>
    </lineage>
</organism>
<gene>
    <name evidence="2" type="ORF">CRE_18214</name>
</gene>
<evidence type="ECO:0000313" key="3">
    <source>
        <dbReference type="Proteomes" id="UP000008281"/>
    </source>
</evidence>
<dbReference type="InterPro" id="IPR001810">
    <property type="entry name" value="F-box_dom"/>
</dbReference>
<reference evidence="2" key="1">
    <citation type="submission" date="2007-07" db="EMBL/GenBank/DDBJ databases">
        <title>PCAP assembly of the Caenorhabditis remanei genome.</title>
        <authorList>
            <consortium name="The Caenorhabditis remanei Sequencing Consortium"/>
            <person name="Wilson R.K."/>
        </authorList>
    </citation>
    <scope>NUCLEOTIDE SEQUENCE [LARGE SCALE GENOMIC DNA]</scope>
    <source>
        <strain evidence="2">PB4641</strain>
    </source>
</reference>
<dbReference type="AlphaFoldDB" id="E3NCI4"/>
<dbReference type="EMBL" id="DS268597">
    <property type="protein sequence ID" value="EFO92805.1"/>
    <property type="molecule type" value="Genomic_DNA"/>
</dbReference>